<evidence type="ECO:0000313" key="2">
    <source>
        <dbReference type="Proteomes" id="UP001168528"/>
    </source>
</evidence>
<name>A0ABT8R5Q8_9BACT</name>
<dbReference type="Proteomes" id="UP001168528">
    <property type="component" value="Unassembled WGS sequence"/>
</dbReference>
<protein>
    <submittedName>
        <fullName evidence="1">Uncharacterized protein</fullName>
    </submittedName>
</protein>
<sequence>MENLNEFKNFNLALVNYYMAEQKMLYHTQVSHLANNKMIKSAIQLHQTISKIKDIPDGLKQDLQNAIDKRNIQTIMAISVQVQEIVNKLSSRYFPKP</sequence>
<proteinExistence type="predicted"/>
<dbReference type="EMBL" id="JAUKPO010000003">
    <property type="protein sequence ID" value="MDO1446097.1"/>
    <property type="molecule type" value="Genomic_DNA"/>
</dbReference>
<keyword evidence="2" id="KW-1185">Reference proteome</keyword>
<organism evidence="1 2">
    <name type="scientific">Rhodocytophaga aerolata</name>
    <dbReference type="NCBI Taxonomy" id="455078"/>
    <lineage>
        <taxon>Bacteria</taxon>
        <taxon>Pseudomonadati</taxon>
        <taxon>Bacteroidota</taxon>
        <taxon>Cytophagia</taxon>
        <taxon>Cytophagales</taxon>
        <taxon>Rhodocytophagaceae</taxon>
        <taxon>Rhodocytophaga</taxon>
    </lineage>
</organism>
<comment type="caution">
    <text evidence="1">The sequence shown here is derived from an EMBL/GenBank/DDBJ whole genome shotgun (WGS) entry which is preliminary data.</text>
</comment>
<reference evidence="1" key="1">
    <citation type="submission" date="2023-07" db="EMBL/GenBank/DDBJ databases">
        <title>The genome sequence of Rhodocytophaga aerolata KACC 12507.</title>
        <authorList>
            <person name="Zhang X."/>
        </authorList>
    </citation>
    <scope>NUCLEOTIDE SEQUENCE</scope>
    <source>
        <strain evidence="1">KACC 12507</strain>
    </source>
</reference>
<evidence type="ECO:0000313" key="1">
    <source>
        <dbReference type="EMBL" id="MDO1446097.1"/>
    </source>
</evidence>
<dbReference type="RefSeq" id="WP_302036898.1">
    <property type="nucleotide sequence ID" value="NZ_JAUKPO010000003.1"/>
</dbReference>
<accession>A0ABT8R5Q8</accession>
<gene>
    <name evidence="1" type="ORF">Q0590_07535</name>
</gene>